<gene>
    <name evidence="2" type="ORF">UFB30_12155</name>
</gene>
<dbReference type="EMBL" id="JAXQNN010000004">
    <property type="protein sequence ID" value="MDZ5712980.1"/>
    <property type="molecule type" value="Genomic_DNA"/>
</dbReference>
<keyword evidence="3" id="KW-1185">Reference proteome</keyword>
<dbReference type="Gene3D" id="3.40.630.30">
    <property type="match status" value="1"/>
</dbReference>
<dbReference type="SUPFAM" id="SSF55729">
    <property type="entry name" value="Acyl-CoA N-acyltransferases (Nat)"/>
    <property type="match status" value="1"/>
</dbReference>
<dbReference type="InterPro" id="IPR039143">
    <property type="entry name" value="GNPNAT1-like"/>
</dbReference>
<evidence type="ECO:0000313" key="2">
    <source>
        <dbReference type="EMBL" id="MDZ5712980.1"/>
    </source>
</evidence>
<evidence type="ECO:0000259" key="1">
    <source>
        <dbReference type="PROSITE" id="PS51186"/>
    </source>
</evidence>
<dbReference type="InterPro" id="IPR000182">
    <property type="entry name" value="GNAT_dom"/>
</dbReference>
<feature type="domain" description="N-acetyltransferase" evidence="1">
    <location>
        <begin position="1"/>
        <end position="140"/>
    </location>
</feature>
<comment type="caution">
    <text evidence="2">The sequence shown here is derived from an EMBL/GenBank/DDBJ whole genome shotgun (WGS) entry which is preliminary data.</text>
</comment>
<reference evidence="2 3" key="1">
    <citation type="submission" date="2023-12" db="EMBL/GenBank/DDBJ databases">
        <title>Jeotgalibacillus haloalkaliphilus sp. nov., a novel salt-tolerant bacteria, isolated from the estuary of the Fenhe River into the Yellow River.</title>
        <authorList>
            <person name="Li Y."/>
        </authorList>
    </citation>
    <scope>NUCLEOTIDE SEQUENCE [LARGE SCALE GENOMIC DNA]</scope>
    <source>
        <strain evidence="2 3">HH7-29</strain>
    </source>
</reference>
<protein>
    <submittedName>
        <fullName evidence="2">GNAT family N-acetyltransferase</fullName>
        <ecNumber evidence="2">2.3.1.-</ecNumber>
    </submittedName>
</protein>
<dbReference type="RefSeq" id="WP_322421960.1">
    <property type="nucleotide sequence ID" value="NZ_JAXQNN010000004.1"/>
</dbReference>
<dbReference type="Proteomes" id="UP001292084">
    <property type="component" value="Unassembled WGS sequence"/>
</dbReference>
<proteinExistence type="predicted"/>
<dbReference type="PROSITE" id="PS51186">
    <property type="entry name" value="GNAT"/>
    <property type="match status" value="1"/>
</dbReference>
<evidence type="ECO:0000313" key="3">
    <source>
        <dbReference type="Proteomes" id="UP001292084"/>
    </source>
</evidence>
<organism evidence="2 3">
    <name type="scientific">Jeotgalibacillus haloalkalitolerans</name>
    <dbReference type="NCBI Taxonomy" id="3104292"/>
    <lineage>
        <taxon>Bacteria</taxon>
        <taxon>Bacillati</taxon>
        <taxon>Bacillota</taxon>
        <taxon>Bacilli</taxon>
        <taxon>Bacillales</taxon>
        <taxon>Caryophanaceae</taxon>
        <taxon>Jeotgalibacillus</taxon>
    </lineage>
</organism>
<sequence length="140" mass="15969">MYVKKVETDKELNQAFEVRKEVFVKEQQVPEDLELDAFDQTATHFVLYAEDQPSGAGRFRIKDGKGKVERVCVKKTLRGQHAGVLLMKEIEIHARESGVEALILNAQTHALGFYKKLGYQVISDEFMDAGIPHFTMQKEI</sequence>
<accession>A0ABU5KQK6</accession>
<keyword evidence="2" id="KW-0808">Transferase</keyword>
<dbReference type="PANTHER" id="PTHR13355">
    <property type="entry name" value="GLUCOSAMINE 6-PHOSPHATE N-ACETYLTRANSFERASE"/>
    <property type="match status" value="1"/>
</dbReference>
<dbReference type="EC" id="2.3.1.-" evidence="2"/>
<dbReference type="Pfam" id="PF13673">
    <property type="entry name" value="Acetyltransf_10"/>
    <property type="match status" value="1"/>
</dbReference>
<dbReference type="CDD" id="cd04301">
    <property type="entry name" value="NAT_SF"/>
    <property type="match status" value="1"/>
</dbReference>
<name>A0ABU5KQK6_9BACL</name>
<dbReference type="InterPro" id="IPR016181">
    <property type="entry name" value="Acyl_CoA_acyltransferase"/>
</dbReference>
<dbReference type="GO" id="GO:0016746">
    <property type="term" value="F:acyltransferase activity"/>
    <property type="evidence" value="ECO:0007669"/>
    <property type="project" value="UniProtKB-KW"/>
</dbReference>
<dbReference type="PANTHER" id="PTHR13355:SF11">
    <property type="entry name" value="GLUCOSAMINE 6-PHOSPHATE N-ACETYLTRANSFERASE"/>
    <property type="match status" value="1"/>
</dbReference>
<keyword evidence="2" id="KW-0012">Acyltransferase</keyword>